<accession>A0A238U4A1</accession>
<dbReference type="PROSITE" id="PS51257">
    <property type="entry name" value="PROKAR_LIPOPROTEIN"/>
    <property type="match status" value="1"/>
</dbReference>
<dbReference type="InterPro" id="IPR025366">
    <property type="entry name" value="DUF4270"/>
</dbReference>
<dbReference type="RefSeq" id="WP_095068906.1">
    <property type="nucleotide sequence ID" value="NZ_LT899436.1"/>
</dbReference>
<reference evidence="1 2" key="1">
    <citation type="submission" date="2017-07" db="EMBL/GenBank/DDBJ databases">
        <authorList>
            <person name="Sun Z.S."/>
            <person name="Albrecht U."/>
            <person name="Echele G."/>
            <person name="Lee C.C."/>
        </authorList>
    </citation>
    <scope>NUCLEOTIDE SEQUENCE [LARGE SCALE GENOMIC DNA]</scope>
    <source>
        <strain evidence="2">type strain: KCTC 22618</strain>
    </source>
</reference>
<name>A0A238U4A1_9FLAO</name>
<keyword evidence="2" id="KW-1185">Reference proteome</keyword>
<dbReference type="OrthoDB" id="1466062at2"/>
<evidence type="ECO:0000313" key="1">
    <source>
        <dbReference type="EMBL" id="SNR14039.1"/>
    </source>
</evidence>
<gene>
    <name evidence="1" type="ORF">TJEJU_0236</name>
</gene>
<protein>
    <recommendedName>
        <fullName evidence="3">Lipoprotein</fullName>
    </recommendedName>
</protein>
<dbReference type="EMBL" id="LT899436">
    <property type="protein sequence ID" value="SNR14039.1"/>
    <property type="molecule type" value="Genomic_DNA"/>
</dbReference>
<organism evidence="1 2">
    <name type="scientific">Tenacibaculum jejuense</name>
    <dbReference type="NCBI Taxonomy" id="584609"/>
    <lineage>
        <taxon>Bacteria</taxon>
        <taxon>Pseudomonadati</taxon>
        <taxon>Bacteroidota</taxon>
        <taxon>Flavobacteriia</taxon>
        <taxon>Flavobacteriales</taxon>
        <taxon>Flavobacteriaceae</taxon>
        <taxon>Tenacibaculum</taxon>
    </lineage>
</organism>
<proteinExistence type="predicted"/>
<dbReference type="Pfam" id="PF14092">
    <property type="entry name" value="DUF4270"/>
    <property type="match status" value="1"/>
</dbReference>
<dbReference type="AlphaFoldDB" id="A0A238U4A1"/>
<dbReference type="KEGG" id="tje:TJEJU_0236"/>
<sequence>MKKIFYASLTFISFILMMSCEKDFREIGGNVISNNEFSTDKITLEVEITPMDISSVRADNITIGALGEYWFGVYNNSDYKSINASFVSQLSVATPNPQTVDRKSAVDEETQARKIDSFFQLDRVILKLPYTATNIRTTADNIPRFRLDSILGDATVKMPLSVVVNETFLNTLDPNNPTETNSFQSDANYAGTEVLNEDLGFEFSPSPNDTMYVITRSVSDVMGNVNGTYRDTIRLNNGNTNSAPNPFLAVPLDTDKMRAMFWDKFSGPEFENSVTFNNFFKGIKVETNATAGSLIPFQLSGNTSSAAVEFYYTITRYEIKEGETALSLKDTLARAYTFPLDRVRNSKYSMSPIQNTPPSNSFNIQGTAGSMARINILNGSELQNLRNRNILINDATLTFNIDASRDTTSVPLQMLLFRQTSEGDQQILDAITEGPDLFGGRLQLEDSKPSSYSFGITDYISDLISGEITENSPLGLRVFNTPTDLAIDPNTGTIRNLNIETYNWNPRGVTILNNSATNGEKRAKLTISFTEEKDNN</sequence>
<evidence type="ECO:0008006" key="3">
    <source>
        <dbReference type="Google" id="ProtNLM"/>
    </source>
</evidence>
<dbReference type="Proteomes" id="UP000215214">
    <property type="component" value="Chromosome TJEJU"/>
</dbReference>
<evidence type="ECO:0000313" key="2">
    <source>
        <dbReference type="Proteomes" id="UP000215214"/>
    </source>
</evidence>